<evidence type="ECO:0000256" key="2">
    <source>
        <dbReference type="ARBA" id="ARBA00022475"/>
    </source>
</evidence>
<dbReference type="AlphaFoldDB" id="A0AA37TJZ1"/>
<gene>
    <name evidence="8" type="ORF">GCM10007890_14060</name>
</gene>
<dbReference type="InterPro" id="IPR004010">
    <property type="entry name" value="Double_Cache_2"/>
</dbReference>
<feature type="domain" description="Single Cache" evidence="7">
    <location>
        <begin position="30"/>
        <end position="107"/>
    </location>
</feature>
<comment type="caution">
    <text evidence="8">The sequence shown here is derived from an EMBL/GenBank/DDBJ whole genome shotgun (WGS) entry which is preliminary data.</text>
</comment>
<evidence type="ECO:0000256" key="5">
    <source>
        <dbReference type="ARBA" id="ARBA00023136"/>
    </source>
</evidence>
<keyword evidence="2" id="KW-1003">Cell membrane</keyword>
<evidence type="ECO:0000259" key="7">
    <source>
        <dbReference type="SMART" id="SM01049"/>
    </source>
</evidence>
<keyword evidence="5" id="KW-0472">Membrane</keyword>
<reference evidence="9" key="1">
    <citation type="journal article" date="2019" name="Int. J. Syst. Evol. Microbiol.">
        <title>The Global Catalogue of Microorganisms (GCM) 10K type strain sequencing project: providing services to taxonomists for standard genome sequencing and annotation.</title>
        <authorList>
            <consortium name="The Broad Institute Genomics Platform"/>
            <consortium name="The Broad Institute Genome Sequencing Center for Infectious Disease"/>
            <person name="Wu L."/>
            <person name="Ma J."/>
        </authorList>
    </citation>
    <scope>NUCLEOTIDE SEQUENCE [LARGE SCALE GENOMIC DNA]</scope>
    <source>
        <strain evidence="9">NBRC 103632</strain>
    </source>
</reference>
<dbReference type="Gene3D" id="3.30.450.20">
    <property type="entry name" value="PAS domain"/>
    <property type="match status" value="1"/>
</dbReference>
<name>A0AA37TJZ1_9HYPH</name>
<keyword evidence="3" id="KW-0812">Transmembrane</keyword>
<accession>A0AA37TJZ1</accession>
<evidence type="ECO:0000256" key="1">
    <source>
        <dbReference type="ARBA" id="ARBA00004651"/>
    </source>
</evidence>
<sequence length="159" mass="17602">MLRALLIWPVLLVLGTAIPAFAKRSPPPVHQAAEIETLVNRAAEVLEEQGARAFGAFRRKGGGWRYGDVYLFVFDLRGIVLFNAARPDREGRDLLYERDADGKQFHRDLVEVVRTSGSGWVDYMFPKPGQAAPSVKWSYVCATHVDGVEALIGAGVYVD</sequence>
<organism evidence="8 9">
    <name type="scientific">Methylobacterium tardum</name>
    <dbReference type="NCBI Taxonomy" id="374432"/>
    <lineage>
        <taxon>Bacteria</taxon>
        <taxon>Pseudomonadati</taxon>
        <taxon>Pseudomonadota</taxon>
        <taxon>Alphaproteobacteria</taxon>
        <taxon>Hyphomicrobiales</taxon>
        <taxon>Methylobacteriaceae</taxon>
        <taxon>Methylobacterium</taxon>
    </lineage>
</organism>
<dbReference type="RefSeq" id="WP_238194825.1">
    <property type="nucleotide sequence ID" value="NZ_BPQZ01000002.1"/>
</dbReference>
<evidence type="ECO:0000313" key="9">
    <source>
        <dbReference type="Proteomes" id="UP001157440"/>
    </source>
</evidence>
<dbReference type="EMBL" id="BSPL01000011">
    <property type="protein sequence ID" value="GLS69393.1"/>
    <property type="molecule type" value="Genomic_DNA"/>
</dbReference>
<dbReference type="InterPro" id="IPR033480">
    <property type="entry name" value="sCache_2"/>
</dbReference>
<proteinExistence type="predicted"/>
<comment type="subcellular location">
    <subcellularLocation>
        <location evidence="1">Cell membrane</location>
        <topology evidence="1">Multi-pass membrane protein</topology>
    </subcellularLocation>
</comment>
<dbReference type="GO" id="GO:0005886">
    <property type="term" value="C:plasma membrane"/>
    <property type="evidence" value="ECO:0007669"/>
    <property type="project" value="UniProtKB-SubCell"/>
</dbReference>
<dbReference type="Proteomes" id="UP001157440">
    <property type="component" value="Unassembled WGS sequence"/>
</dbReference>
<keyword evidence="6" id="KW-0732">Signal</keyword>
<evidence type="ECO:0000256" key="4">
    <source>
        <dbReference type="ARBA" id="ARBA00022989"/>
    </source>
</evidence>
<keyword evidence="4" id="KW-1133">Transmembrane helix</keyword>
<evidence type="ECO:0000313" key="8">
    <source>
        <dbReference type="EMBL" id="GLS69393.1"/>
    </source>
</evidence>
<keyword evidence="9" id="KW-1185">Reference proteome</keyword>
<dbReference type="Pfam" id="PF08269">
    <property type="entry name" value="dCache_2"/>
    <property type="match status" value="1"/>
</dbReference>
<evidence type="ECO:0000256" key="3">
    <source>
        <dbReference type="ARBA" id="ARBA00022692"/>
    </source>
</evidence>
<feature type="chain" id="PRO_5041284599" description="Single Cache domain-containing protein" evidence="6">
    <location>
        <begin position="23"/>
        <end position="159"/>
    </location>
</feature>
<dbReference type="SMART" id="SM01049">
    <property type="entry name" value="Cache_2"/>
    <property type="match status" value="1"/>
</dbReference>
<evidence type="ECO:0000256" key="6">
    <source>
        <dbReference type="SAM" id="SignalP"/>
    </source>
</evidence>
<feature type="signal peptide" evidence="6">
    <location>
        <begin position="1"/>
        <end position="22"/>
    </location>
</feature>
<protein>
    <recommendedName>
        <fullName evidence="7">Single Cache domain-containing protein</fullName>
    </recommendedName>
</protein>